<dbReference type="Gene3D" id="2.120.10.80">
    <property type="entry name" value="Kelch-type beta propeller"/>
    <property type="match status" value="1"/>
</dbReference>
<evidence type="ECO:0000256" key="3">
    <source>
        <dbReference type="SAM" id="SignalP"/>
    </source>
</evidence>
<keyword evidence="1" id="KW-0880">Kelch repeat</keyword>
<proteinExistence type="predicted"/>
<dbReference type="SUPFAM" id="SSF50985">
    <property type="entry name" value="RCC1/BLIP-II"/>
    <property type="match status" value="1"/>
</dbReference>
<reference evidence="4 5" key="1">
    <citation type="submission" date="2024-03" db="EMBL/GenBank/DDBJ databases">
        <title>Novel species of the genus Variovorax.</title>
        <authorList>
            <person name="Liu Q."/>
            <person name="Xin Y.-H."/>
        </authorList>
    </citation>
    <scope>NUCLEOTIDE SEQUENCE [LARGE SCALE GENOMIC DNA]</scope>
    <source>
        <strain evidence="4 5">KACC 18899</strain>
    </source>
</reference>
<feature type="signal peptide" evidence="3">
    <location>
        <begin position="1"/>
        <end position="27"/>
    </location>
</feature>
<evidence type="ECO:0000313" key="5">
    <source>
        <dbReference type="Proteomes" id="UP001365846"/>
    </source>
</evidence>
<dbReference type="InterPro" id="IPR013783">
    <property type="entry name" value="Ig-like_fold"/>
</dbReference>
<dbReference type="Gene3D" id="2.130.10.80">
    <property type="entry name" value="Galactose oxidase/kelch, beta-propeller"/>
    <property type="match status" value="4"/>
</dbReference>
<dbReference type="SUPFAM" id="SSF117281">
    <property type="entry name" value="Kelch motif"/>
    <property type="match status" value="1"/>
</dbReference>
<dbReference type="Pfam" id="PF05345">
    <property type="entry name" value="He_PIG"/>
    <property type="match status" value="3"/>
</dbReference>
<organism evidence="4 5">
    <name type="scientific">Variovorax ureilyticus</name>
    <dbReference type="NCBI Taxonomy" id="1836198"/>
    <lineage>
        <taxon>Bacteria</taxon>
        <taxon>Pseudomonadati</taxon>
        <taxon>Pseudomonadota</taxon>
        <taxon>Betaproteobacteria</taxon>
        <taxon>Burkholderiales</taxon>
        <taxon>Comamonadaceae</taxon>
        <taxon>Variovorax</taxon>
    </lineage>
</organism>
<keyword evidence="2" id="KW-0677">Repeat</keyword>
<dbReference type="Pfam" id="PF01344">
    <property type="entry name" value="Kelch_1"/>
    <property type="match status" value="1"/>
</dbReference>
<keyword evidence="5" id="KW-1185">Reference proteome</keyword>
<keyword evidence="3" id="KW-0732">Signal</keyword>
<dbReference type="InterPro" id="IPR015919">
    <property type="entry name" value="Cadherin-like_sf"/>
</dbReference>
<dbReference type="Pfam" id="PF24681">
    <property type="entry name" value="Kelch_KLHDC2_KLHL20_DRC7"/>
    <property type="match status" value="1"/>
</dbReference>
<sequence>MKTTSWPSVLRLLAWALSMLALLCVNACGGGGSGFPVPGTTSPPAGLHYERHAVVYTLGRPITPNVPSSSGGLILRYVVRPALPDGLQIDPTTGIISGTPKVVAVPTLHTVTGINFIGTVTTGVLIEVRAKAAPPANLSFENQDAVYTVGQPIPPNHPAVDGGDVGSFAVQPTLPDGLAIDPVTGVISGTPSRAAARAGFTVTASNSAGSTSTVLQIEVRDPPLAAPTSLRYQQASALYATGRPITPNLPSSTGGPITIFFVTPTLPLGLSIDTITGVISGTPQGTSAAADFTVTGSNAAGAVSTTISIAVALPGTGVPVGAMSSARTNHTATLLTSGQVLVAGGYNDIDTLATALLYVPGTQQPTATGAMSTPRFFHTATLLQDGRVLVAGGEDLGGAFRASAEIYNPATGRWSSAGAMSVARSGHTATPLADGRVLVAGGTSGSFLASAELFDPATGQWTATGTMHAARSVFTATLLPDGRVLVAGGTNGSPLSSAEIYQPGNGQWTATAPMIAARLTHTATLLPDGRLLVTGGNGGAAGGGSLATAERYDPVAGTWTATGSLSTGRTGATATLLDDGRVLSTGGYNSSNATLASTEVYDSGSGQWTPNGSMTQPRYFHTATLQSNGNVLLVGGADDFTSLATAEVHLP</sequence>
<comment type="caution">
    <text evidence="4">The sequence shown here is derived from an EMBL/GenBank/DDBJ whole genome shotgun (WGS) entry which is preliminary data.</text>
</comment>
<dbReference type="SUPFAM" id="SSF49313">
    <property type="entry name" value="Cadherin-like"/>
    <property type="match status" value="1"/>
</dbReference>
<dbReference type="InterPro" id="IPR037293">
    <property type="entry name" value="Gal_Oxidase_central_sf"/>
</dbReference>
<dbReference type="EMBL" id="JBBKZU010000023">
    <property type="protein sequence ID" value="MEJ8815762.1"/>
    <property type="molecule type" value="Genomic_DNA"/>
</dbReference>
<dbReference type="InterPro" id="IPR006652">
    <property type="entry name" value="Kelch_1"/>
</dbReference>
<dbReference type="RefSeq" id="WP_340360960.1">
    <property type="nucleotide sequence ID" value="NZ_JBBKZU010000023.1"/>
</dbReference>
<evidence type="ECO:0000256" key="1">
    <source>
        <dbReference type="ARBA" id="ARBA00022441"/>
    </source>
</evidence>
<protein>
    <submittedName>
        <fullName evidence="4">Kelch repeat-containing protein</fullName>
    </submittedName>
</protein>
<dbReference type="Proteomes" id="UP001365846">
    <property type="component" value="Unassembled WGS sequence"/>
</dbReference>
<dbReference type="InterPro" id="IPR015915">
    <property type="entry name" value="Kelch-typ_b-propeller"/>
</dbReference>
<feature type="chain" id="PRO_5045373621" evidence="3">
    <location>
        <begin position="28"/>
        <end position="651"/>
    </location>
</feature>
<dbReference type="SMART" id="SM00612">
    <property type="entry name" value="Kelch"/>
    <property type="match status" value="6"/>
</dbReference>
<evidence type="ECO:0000256" key="2">
    <source>
        <dbReference type="ARBA" id="ARBA00022737"/>
    </source>
</evidence>
<dbReference type="Gene3D" id="2.60.40.10">
    <property type="entry name" value="Immunoglobulins"/>
    <property type="match status" value="3"/>
</dbReference>
<dbReference type="PANTHER" id="PTHR46344">
    <property type="entry name" value="OS02G0202900 PROTEIN"/>
    <property type="match status" value="1"/>
</dbReference>
<evidence type="ECO:0000313" key="4">
    <source>
        <dbReference type="EMBL" id="MEJ8815762.1"/>
    </source>
</evidence>
<accession>A0ABU8VRH8</accession>
<dbReference type="InterPro" id="IPR009091">
    <property type="entry name" value="RCC1/BLIP-II"/>
</dbReference>
<dbReference type="PANTHER" id="PTHR46344:SF27">
    <property type="entry name" value="KELCH REPEAT SUPERFAMILY PROTEIN"/>
    <property type="match status" value="1"/>
</dbReference>
<name>A0ABU8VRH8_9BURK</name>
<gene>
    <name evidence="4" type="ORF">WKW77_32190</name>
</gene>